<organism evidence="8 9">
    <name type="scientific">Fusarium albosuccineum</name>
    <dbReference type="NCBI Taxonomy" id="1237068"/>
    <lineage>
        <taxon>Eukaryota</taxon>
        <taxon>Fungi</taxon>
        <taxon>Dikarya</taxon>
        <taxon>Ascomycota</taxon>
        <taxon>Pezizomycotina</taxon>
        <taxon>Sordariomycetes</taxon>
        <taxon>Hypocreomycetidae</taxon>
        <taxon>Hypocreales</taxon>
        <taxon>Nectriaceae</taxon>
        <taxon>Fusarium</taxon>
        <taxon>Fusarium decemcellulare species complex</taxon>
    </lineage>
</organism>
<dbReference type="PANTHER" id="PTHR33048:SF47">
    <property type="entry name" value="INTEGRAL MEMBRANE PROTEIN-RELATED"/>
    <property type="match status" value="1"/>
</dbReference>
<reference evidence="8 9" key="1">
    <citation type="submission" date="2020-01" db="EMBL/GenBank/DDBJ databases">
        <title>Identification and distribution of gene clusters putatively required for synthesis of sphingolipid metabolism inhibitors in phylogenetically diverse species of the filamentous fungus Fusarium.</title>
        <authorList>
            <person name="Kim H.-S."/>
            <person name="Busman M."/>
            <person name="Brown D.W."/>
            <person name="Divon H."/>
            <person name="Uhlig S."/>
            <person name="Proctor R.H."/>
        </authorList>
    </citation>
    <scope>NUCLEOTIDE SEQUENCE [LARGE SCALE GENOMIC DNA]</scope>
    <source>
        <strain evidence="8 9">NRRL 20459</strain>
    </source>
</reference>
<dbReference type="PANTHER" id="PTHR33048">
    <property type="entry name" value="PTH11-LIKE INTEGRAL MEMBRANE PROTEIN (AFU_ORTHOLOGUE AFUA_5G11245)"/>
    <property type="match status" value="1"/>
</dbReference>
<evidence type="ECO:0000256" key="1">
    <source>
        <dbReference type="ARBA" id="ARBA00004141"/>
    </source>
</evidence>
<comment type="similarity">
    <text evidence="5">Belongs to the SAT4 family.</text>
</comment>
<name>A0A8H4P7H2_9HYPO</name>
<dbReference type="OrthoDB" id="5150140at2759"/>
<dbReference type="Proteomes" id="UP000554235">
    <property type="component" value="Unassembled WGS sequence"/>
</dbReference>
<keyword evidence="2 6" id="KW-0812">Transmembrane</keyword>
<dbReference type="InterPro" id="IPR052337">
    <property type="entry name" value="SAT4-like"/>
</dbReference>
<evidence type="ECO:0000313" key="8">
    <source>
        <dbReference type="EMBL" id="KAF4462090.1"/>
    </source>
</evidence>
<keyword evidence="9" id="KW-1185">Reference proteome</keyword>
<comment type="subcellular location">
    <subcellularLocation>
        <location evidence="1">Membrane</location>
        <topology evidence="1">Multi-pass membrane protein</topology>
    </subcellularLocation>
</comment>
<comment type="caution">
    <text evidence="8">The sequence shown here is derived from an EMBL/GenBank/DDBJ whole genome shotgun (WGS) entry which is preliminary data.</text>
</comment>
<evidence type="ECO:0000259" key="7">
    <source>
        <dbReference type="Pfam" id="PF20684"/>
    </source>
</evidence>
<keyword evidence="3 6" id="KW-1133">Transmembrane helix</keyword>
<evidence type="ECO:0000256" key="6">
    <source>
        <dbReference type="SAM" id="Phobius"/>
    </source>
</evidence>
<feature type="transmembrane region" description="Helical" evidence="6">
    <location>
        <begin position="191"/>
        <end position="212"/>
    </location>
</feature>
<dbReference type="EMBL" id="JAADYS010001593">
    <property type="protein sequence ID" value="KAF4462090.1"/>
    <property type="molecule type" value="Genomic_DNA"/>
</dbReference>
<evidence type="ECO:0000256" key="2">
    <source>
        <dbReference type="ARBA" id="ARBA00022692"/>
    </source>
</evidence>
<evidence type="ECO:0000256" key="5">
    <source>
        <dbReference type="ARBA" id="ARBA00038359"/>
    </source>
</evidence>
<proteinExistence type="inferred from homology"/>
<dbReference type="GO" id="GO:0016020">
    <property type="term" value="C:membrane"/>
    <property type="evidence" value="ECO:0007669"/>
    <property type="project" value="UniProtKB-SubCell"/>
</dbReference>
<accession>A0A8H4P7H2</accession>
<gene>
    <name evidence="8" type="ORF">FALBO_11102</name>
</gene>
<feature type="transmembrane region" description="Helical" evidence="6">
    <location>
        <begin position="112"/>
        <end position="135"/>
    </location>
</feature>
<feature type="domain" description="Rhodopsin" evidence="7">
    <location>
        <begin position="36"/>
        <end position="285"/>
    </location>
</feature>
<dbReference type="InterPro" id="IPR049326">
    <property type="entry name" value="Rhodopsin_dom_fungi"/>
</dbReference>
<feature type="transmembrane region" description="Helical" evidence="6">
    <location>
        <begin position="224"/>
        <end position="244"/>
    </location>
</feature>
<feature type="transmembrane region" description="Helical" evidence="6">
    <location>
        <begin position="19"/>
        <end position="40"/>
    </location>
</feature>
<sequence length="511" mass="56859">MTSQTSTGDDALGSRKPTIIAVVASVLAVAFILVSLRVYTRAVILRNLGIDDACVIFAFVSTVACGLLVALSKTPQKPLPGLLLTRSDTRNGFGVHQSTLTDEQFVAYMKMFYFSIVVYNIALAAIKTAFLLQYYRAMTVHKLKKAYVAALAVVGVWSISQILLYCLACQPISAFWDKSVKGSCVPANPSWYINAAGNIATDILILLLPLPIIRKLQLGRRQKVILMSIFCLGFFTCTISVIRIRFLNIQGDLTWHNVEAAGWSVGELCSGIACVCLPTLRPLVSHHFPSFSSRNESYGIAEDSRGGINISQAYGSRGHEMNRLPPSIHSSESKDQLYSMALDLYIPPCIQSPTRPRHPPSVDQPLRIQIEGPLSSVDKLLPGVQWQLEGMFQPTVQPAATELARVAFRMIYGRDIRPEIDGDMVVRDEYLGWVKEDPRPWTRIDYYGVTFDHIVPPGDTDPEVLQINIIEMDDDEGAYAKEHLPFSVDPAEYKVHSYLRHSSDSKHHEEE</sequence>
<dbReference type="Pfam" id="PF20684">
    <property type="entry name" value="Fung_rhodopsin"/>
    <property type="match status" value="1"/>
</dbReference>
<evidence type="ECO:0000256" key="4">
    <source>
        <dbReference type="ARBA" id="ARBA00023136"/>
    </source>
</evidence>
<protein>
    <submittedName>
        <fullName evidence="8">Integral membrane</fullName>
    </submittedName>
</protein>
<feature type="transmembrane region" description="Helical" evidence="6">
    <location>
        <begin position="147"/>
        <end position="176"/>
    </location>
</feature>
<keyword evidence="4 6" id="KW-0472">Membrane</keyword>
<evidence type="ECO:0000313" key="9">
    <source>
        <dbReference type="Proteomes" id="UP000554235"/>
    </source>
</evidence>
<dbReference type="AlphaFoldDB" id="A0A8H4P7H2"/>
<evidence type="ECO:0000256" key="3">
    <source>
        <dbReference type="ARBA" id="ARBA00022989"/>
    </source>
</evidence>
<feature type="transmembrane region" description="Helical" evidence="6">
    <location>
        <begin position="52"/>
        <end position="71"/>
    </location>
</feature>